<reference evidence="2 3" key="1">
    <citation type="submission" date="2023-06" db="EMBL/GenBank/DDBJ databases">
        <title>Genome sequence of Methanimicrococcus sp. At1.</title>
        <authorList>
            <person name="Protasov E."/>
            <person name="Platt K."/>
            <person name="Poehlein A."/>
            <person name="Daniel R."/>
            <person name="Brune A."/>
        </authorList>
    </citation>
    <scope>NUCLEOTIDE SEQUENCE [LARGE SCALE GENOMIC DNA]</scope>
    <source>
        <strain evidence="2 3">At1</strain>
    </source>
</reference>
<feature type="domain" description="DUF4325" evidence="1">
    <location>
        <begin position="19"/>
        <end position="79"/>
    </location>
</feature>
<dbReference type="EMBL" id="JAWDKC010000033">
    <property type="protein sequence ID" value="MDV0446148.1"/>
    <property type="molecule type" value="Genomic_DNA"/>
</dbReference>
<organism evidence="2 3">
    <name type="scientific">Methanimicrococcus hacksteinii</name>
    <dbReference type="NCBI Taxonomy" id="3028293"/>
    <lineage>
        <taxon>Archaea</taxon>
        <taxon>Methanobacteriati</taxon>
        <taxon>Methanobacteriota</taxon>
        <taxon>Stenosarchaea group</taxon>
        <taxon>Methanomicrobia</taxon>
        <taxon>Methanosarcinales</taxon>
        <taxon>Methanosarcinaceae</taxon>
        <taxon>Methanimicrococcus</taxon>
    </lineage>
</organism>
<dbReference type="RefSeq" id="WP_318786589.1">
    <property type="nucleotide sequence ID" value="NZ_JAWDKC010000033.1"/>
</dbReference>
<accession>A0ABU3VRV1</accession>
<evidence type="ECO:0000313" key="3">
    <source>
        <dbReference type="Proteomes" id="UP001272052"/>
    </source>
</evidence>
<dbReference type="Pfam" id="PF14213">
    <property type="entry name" value="DUF4325"/>
    <property type="match status" value="1"/>
</dbReference>
<protein>
    <recommendedName>
        <fullName evidence="1">DUF4325 domain-containing protein</fullName>
    </recommendedName>
</protein>
<comment type="caution">
    <text evidence="2">The sequence shown here is derived from an EMBL/GenBank/DDBJ whole genome shotgun (WGS) entry which is preliminary data.</text>
</comment>
<gene>
    <name evidence="2" type="ORF">MmiAt1_17650</name>
</gene>
<evidence type="ECO:0000259" key="1">
    <source>
        <dbReference type="Pfam" id="PF14213"/>
    </source>
</evidence>
<keyword evidence="3" id="KW-1185">Reference proteome</keyword>
<dbReference type="Proteomes" id="UP001272052">
    <property type="component" value="Unassembled WGS sequence"/>
</dbReference>
<proteinExistence type="predicted"/>
<dbReference type="InterPro" id="IPR025474">
    <property type="entry name" value="DUF4325"/>
</dbReference>
<sequence length="116" mass="13377">MIIQAKEYVSTGFDSDDAKIISNLTDNLLQKGESVTIDFTGIDLFCTYFFRLALVYRFETMSKNEYDEKIKVVGLNKPGKAAYQTAYDGAVSYYRLTPELRRELDMEIAELIEEYL</sequence>
<name>A0ABU3VRV1_9EURY</name>
<evidence type="ECO:0000313" key="2">
    <source>
        <dbReference type="EMBL" id="MDV0446148.1"/>
    </source>
</evidence>